<dbReference type="OrthoDB" id="7447178at2759"/>
<gene>
    <name evidence="3" type="ORF">PHYEVI_LOCUS497</name>
</gene>
<dbReference type="GO" id="GO:0036158">
    <property type="term" value="P:outer dynein arm assembly"/>
    <property type="evidence" value="ECO:0007669"/>
    <property type="project" value="InterPro"/>
</dbReference>
<dbReference type="Proteomes" id="UP001153712">
    <property type="component" value="Chromosome 1"/>
</dbReference>
<dbReference type="EMBL" id="OU900094">
    <property type="protein sequence ID" value="CAG9854030.1"/>
    <property type="molecule type" value="Genomic_DNA"/>
</dbReference>
<accession>A0A9N9TFB5</accession>
<evidence type="ECO:0000256" key="2">
    <source>
        <dbReference type="SAM" id="MobiDB-lite"/>
    </source>
</evidence>
<dbReference type="GO" id="GO:0097542">
    <property type="term" value="C:ciliary tip"/>
    <property type="evidence" value="ECO:0007669"/>
    <property type="project" value="TreeGrafter"/>
</dbReference>
<keyword evidence="4" id="KW-1185">Reference proteome</keyword>
<protein>
    <submittedName>
        <fullName evidence="3">Uncharacterized protein</fullName>
    </submittedName>
</protein>
<dbReference type="PANTHER" id="PTHR46518:SF1">
    <property type="entry name" value="OUTER DYNEIN ARM-DOCKING COMPLEX SUBUNIT 3"/>
    <property type="match status" value="1"/>
</dbReference>
<dbReference type="GO" id="GO:0035253">
    <property type="term" value="C:ciliary rootlet"/>
    <property type="evidence" value="ECO:0007669"/>
    <property type="project" value="TreeGrafter"/>
</dbReference>
<organism evidence="3 4">
    <name type="scientific">Phyllotreta striolata</name>
    <name type="common">Striped flea beetle</name>
    <name type="synonym">Crioceris striolata</name>
    <dbReference type="NCBI Taxonomy" id="444603"/>
    <lineage>
        <taxon>Eukaryota</taxon>
        <taxon>Metazoa</taxon>
        <taxon>Ecdysozoa</taxon>
        <taxon>Arthropoda</taxon>
        <taxon>Hexapoda</taxon>
        <taxon>Insecta</taxon>
        <taxon>Pterygota</taxon>
        <taxon>Neoptera</taxon>
        <taxon>Endopterygota</taxon>
        <taxon>Coleoptera</taxon>
        <taxon>Polyphaga</taxon>
        <taxon>Cucujiformia</taxon>
        <taxon>Chrysomeloidea</taxon>
        <taxon>Chrysomelidae</taxon>
        <taxon>Galerucinae</taxon>
        <taxon>Alticini</taxon>
        <taxon>Phyllotreta</taxon>
    </lineage>
</organism>
<dbReference type="AlphaFoldDB" id="A0A9N9TFB5"/>
<dbReference type="PANTHER" id="PTHR46518">
    <property type="entry name" value="COILED-COIL DOMAIN-CONTAINING PROTEIN 151"/>
    <property type="match status" value="1"/>
</dbReference>
<evidence type="ECO:0000313" key="3">
    <source>
        <dbReference type="EMBL" id="CAG9854030.1"/>
    </source>
</evidence>
<proteinExistence type="predicted"/>
<dbReference type="InterPro" id="IPR033192">
    <property type="entry name" value="ODAD3"/>
</dbReference>
<feature type="region of interest" description="Disordered" evidence="2">
    <location>
        <begin position="453"/>
        <end position="479"/>
    </location>
</feature>
<name>A0A9N9TFB5_PHYSR</name>
<sequence length="502" mass="58003">MDRSNMLTASKVKQHGLTSEKWTTKDKIVQYKGLINLYTRDKKIMEMNIALQKKKQAQEMKTLQTEINLDRKKLDNACAGDNQKLRNALSNHRTLQLAYCNSTPTRVIDLIHQVSFTKRKKRDILRYRQKVESDKLIDLKLNCAVYEDRLKYEGDKIMLPSEKEAHLITGRIQDAILKKEAAIYIRNSYKEMIAIMKKDAIYFDAILASLKNDGIAQGRCIINATLLGHVGMEYLNTTKQEYHVLERVVKMDLASRKKDIASVQQNVEAFTDNLKNLIRSDSDINLGKISIKESPSFHLLQKEIETIESTLRFLKDTFFLNSFDQIFPCLKEQMRQRKRLDQLVHKCEANRDDLMEKSEKAAVLCATLQNTMVETTKMYNSDKTVLKADIKFEIQRTNEYEATIKARYNLLAKIRIALRHLQYLARLLSTETESTIKLRKMPSLSSALVIPEEDEVERPTRQKQNDFTTTENNRGSQGHRTMFSQSFLIGLSSTGESLESLL</sequence>
<evidence type="ECO:0000313" key="4">
    <source>
        <dbReference type="Proteomes" id="UP001153712"/>
    </source>
</evidence>
<reference evidence="3" key="1">
    <citation type="submission" date="2022-01" db="EMBL/GenBank/DDBJ databases">
        <authorList>
            <person name="King R."/>
        </authorList>
    </citation>
    <scope>NUCLEOTIDE SEQUENCE</scope>
</reference>
<dbReference type="GO" id="GO:0003341">
    <property type="term" value="P:cilium movement"/>
    <property type="evidence" value="ECO:0007669"/>
    <property type="project" value="InterPro"/>
</dbReference>
<feature type="compositionally biased region" description="Polar residues" evidence="2">
    <location>
        <begin position="465"/>
        <end position="479"/>
    </location>
</feature>
<feature type="coiled-coil region" evidence="1">
    <location>
        <begin position="330"/>
        <end position="357"/>
    </location>
</feature>
<dbReference type="GO" id="GO:0036064">
    <property type="term" value="C:ciliary basal body"/>
    <property type="evidence" value="ECO:0007669"/>
    <property type="project" value="TreeGrafter"/>
</dbReference>
<keyword evidence="1" id="KW-0175">Coiled coil</keyword>
<evidence type="ECO:0000256" key="1">
    <source>
        <dbReference type="SAM" id="Coils"/>
    </source>
</evidence>